<organism evidence="5 6">
    <name type="scientific">Lates calcarifer</name>
    <name type="common">Barramundi</name>
    <name type="synonym">Holocentrus calcarifer</name>
    <dbReference type="NCBI Taxonomy" id="8187"/>
    <lineage>
        <taxon>Eukaryota</taxon>
        <taxon>Metazoa</taxon>
        <taxon>Chordata</taxon>
        <taxon>Craniata</taxon>
        <taxon>Vertebrata</taxon>
        <taxon>Euteleostomi</taxon>
        <taxon>Actinopterygii</taxon>
        <taxon>Neopterygii</taxon>
        <taxon>Teleostei</taxon>
        <taxon>Neoteleostei</taxon>
        <taxon>Acanthomorphata</taxon>
        <taxon>Carangaria</taxon>
        <taxon>Carangaria incertae sedis</taxon>
        <taxon>Centropomidae</taxon>
        <taxon>Lates</taxon>
    </lineage>
</organism>
<keyword evidence="6" id="KW-1185">Reference proteome</keyword>
<sequence length="578" mass="64386">MYHLSYATHLIYGFITTINTTSCDACHKLARCLTSIHDNNVETVDVSCRCEDSVVGDGFICYNKTTCNSDCCGRGYRWSPLQGCIDIDECSLTPPPCGPGQLCENTPGSFSCLVSPVPQHHTAAITEPHSVVFACGNTQCPVGQDCLQVNGAARCTDPCQHYTPLRDAWRATDFKVDSASAVCDNRVWQGWYRLYIGNNGVQMPERCIEKYMCGTHAPLWLQTPHPQKSHGIIQGMVCGSWETGCCHFKSNPIHVKACPGNYYVYKFVSPNTCRLAYCAGKQQALLIWHYTVERSDLRPEPKTRTLIQRPSLLNTPLDCGQDHLRVMIPKRVLQEQGLNASSAHLSDPSCHEQVDHQGEMWYLVERRKDVCGNVVKVSFDRYLTQNISISYEQIYDFLVVRGGSVGMVRSGDPIRATMTLYRGPDYSQPFPAGPVSLPLGSALHVGVSVENNDNGRFVLILENCYFTNTPSAEDPVQYALIQNRCPVDRRHVTVGESGLSQRAHFSALLFLYHGTYDDVYLHCRVSLCDLDSAPCRPVTSSNQLPVTVGPISCEYFLCCNDVTTDTKIKNLSQTHHLL</sequence>
<reference evidence="5" key="3">
    <citation type="submission" date="2025-09" db="UniProtKB">
        <authorList>
            <consortium name="Ensembl"/>
        </authorList>
    </citation>
    <scope>IDENTIFICATION</scope>
</reference>
<reference evidence="6" key="1">
    <citation type="submission" date="2015-09" db="EMBL/GenBank/DDBJ databases">
        <authorList>
            <person name="Sai Rama Sridatta P."/>
        </authorList>
    </citation>
    <scope>NUCLEOTIDE SEQUENCE [LARGE SCALE GENOMIC DNA]</scope>
</reference>
<keyword evidence="3" id="KW-1015">Disulfide bond</keyword>
<dbReference type="GO" id="GO:0032502">
    <property type="term" value="P:developmental process"/>
    <property type="evidence" value="ECO:0007669"/>
    <property type="project" value="UniProtKB-ARBA"/>
</dbReference>
<dbReference type="AlphaFoldDB" id="A0A4W6CGE2"/>
<dbReference type="Proteomes" id="UP000314980">
    <property type="component" value="Unassembled WGS sequence"/>
</dbReference>
<dbReference type="InterPro" id="IPR018097">
    <property type="entry name" value="EGF_Ca-bd_CS"/>
</dbReference>
<dbReference type="Gene3D" id="2.10.25.10">
    <property type="entry name" value="Laminin"/>
    <property type="match status" value="1"/>
</dbReference>
<dbReference type="InterPro" id="IPR055355">
    <property type="entry name" value="ZP-C"/>
</dbReference>
<dbReference type="SMART" id="SM00179">
    <property type="entry name" value="EGF_CA"/>
    <property type="match status" value="1"/>
</dbReference>
<dbReference type="Gene3D" id="2.60.40.4100">
    <property type="entry name" value="Zona pellucida, ZP-C domain"/>
    <property type="match status" value="1"/>
</dbReference>
<dbReference type="Gene3D" id="2.60.40.3210">
    <property type="entry name" value="Zona pellucida, ZP-N domain"/>
    <property type="match status" value="1"/>
</dbReference>
<feature type="domain" description="ZP" evidence="4">
    <location>
        <begin position="245"/>
        <end position="542"/>
    </location>
</feature>
<dbReference type="InterPro" id="IPR057774">
    <property type="entry name" value="D8C_UMOD/GP2/OIT3-like"/>
</dbReference>
<evidence type="ECO:0000313" key="5">
    <source>
        <dbReference type="Ensembl" id="ENSLCAP00010010518.1"/>
    </source>
</evidence>
<dbReference type="SUPFAM" id="SSF57196">
    <property type="entry name" value="EGF/Laminin"/>
    <property type="match status" value="1"/>
</dbReference>
<dbReference type="SMART" id="SM00241">
    <property type="entry name" value="ZP"/>
    <property type="match status" value="1"/>
</dbReference>
<dbReference type="PROSITE" id="PS01187">
    <property type="entry name" value="EGF_CA"/>
    <property type="match status" value="1"/>
</dbReference>
<dbReference type="InterPro" id="IPR001881">
    <property type="entry name" value="EGF-like_Ca-bd_dom"/>
</dbReference>
<dbReference type="Pfam" id="PF23283">
    <property type="entry name" value="D8C_UMOD"/>
    <property type="match status" value="1"/>
</dbReference>
<dbReference type="PROSITE" id="PS51034">
    <property type="entry name" value="ZP_2"/>
    <property type="match status" value="1"/>
</dbReference>
<evidence type="ECO:0000256" key="3">
    <source>
        <dbReference type="ARBA" id="ARBA00023157"/>
    </source>
</evidence>
<evidence type="ECO:0000256" key="2">
    <source>
        <dbReference type="ARBA" id="ARBA00022729"/>
    </source>
</evidence>
<dbReference type="InterPro" id="IPR042235">
    <property type="entry name" value="ZP-C_dom"/>
</dbReference>
<dbReference type="PANTHER" id="PTHR14002:SF20">
    <property type="entry name" value="ZONA PELLUCIDA-LIKE DOMAIN-CONTAINING PROTEIN 1"/>
    <property type="match status" value="1"/>
</dbReference>
<evidence type="ECO:0000259" key="4">
    <source>
        <dbReference type="PROSITE" id="PS51034"/>
    </source>
</evidence>
<evidence type="ECO:0000313" key="6">
    <source>
        <dbReference type="Proteomes" id="UP000314980"/>
    </source>
</evidence>
<dbReference type="Pfam" id="PF00100">
    <property type="entry name" value="Zona_pellucida"/>
    <property type="match status" value="1"/>
</dbReference>
<dbReference type="GO" id="GO:0005509">
    <property type="term" value="F:calcium ion binding"/>
    <property type="evidence" value="ECO:0007669"/>
    <property type="project" value="InterPro"/>
</dbReference>
<dbReference type="GeneTree" id="ENSGT00940000156038"/>
<reference evidence="5" key="2">
    <citation type="submission" date="2025-08" db="UniProtKB">
        <authorList>
            <consortium name="Ensembl"/>
        </authorList>
    </citation>
    <scope>IDENTIFICATION</scope>
</reference>
<dbReference type="CDD" id="cd00054">
    <property type="entry name" value="EGF_CA"/>
    <property type="match status" value="1"/>
</dbReference>
<dbReference type="Ensembl" id="ENSLCAT00010010750.1">
    <property type="protein sequence ID" value="ENSLCAP00010010518.1"/>
    <property type="gene ID" value="ENSLCAG00010005021.1"/>
</dbReference>
<protein>
    <recommendedName>
        <fullName evidence="4">ZP domain-containing protein</fullName>
    </recommendedName>
</protein>
<dbReference type="InterPro" id="IPR001507">
    <property type="entry name" value="ZP_dom"/>
</dbReference>
<keyword evidence="2" id="KW-0732">Signal</keyword>
<name>A0A4W6CGE2_LATCA</name>
<accession>A0A4W6CGE2</accession>
<proteinExistence type="predicted"/>
<keyword evidence="1" id="KW-0245">EGF-like domain</keyword>
<dbReference type="PANTHER" id="PTHR14002">
    <property type="entry name" value="ENDOGLIN/TGF-BETA RECEPTOR TYPE III"/>
    <property type="match status" value="1"/>
</dbReference>
<evidence type="ECO:0000256" key="1">
    <source>
        <dbReference type="ARBA" id="ARBA00022536"/>
    </source>
</evidence>
<gene>
    <name evidence="5" type="primary">LOC108884933</name>
</gene>